<protein>
    <submittedName>
        <fullName evidence="2">Helix-turn-helix transcriptional regulator</fullName>
    </submittedName>
</protein>
<dbReference type="AlphaFoldDB" id="A0A9X9FWF0"/>
<evidence type="ECO:0000313" key="2">
    <source>
        <dbReference type="EMBL" id="TWR56202.1"/>
    </source>
</evidence>
<name>A0A9X9FWF0_PSEMA</name>
<dbReference type="OrthoDB" id="34150at2"/>
<dbReference type="PANTHER" id="PTHR43436">
    <property type="entry name" value="ARAC-FAMILY TRANSCRIPTIONAL REGULATOR"/>
    <property type="match status" value="1"/>
</dbReference>
<dbReference type="GO" id="GO:0003700">
    <property type="term" value="F:DNA-binding transcription factor activity"/>
    <property type="evidence" value="ECO:0007669"/>
    <property type="project" value="InterPro"/>
</dbReference>
<sequence>MADFELTRCDASSMSRASLHSPFYVDDRSHTLIQYQKQASLREARQLLFVGKHRASDAAFVVRSKNASQFTREYSPYFGASPALDVREIRQALGTPTRA</sequence>
<dbReference type="PANTHER" id="PTHR43436:SF1">
    <property type="entry name" value="TRANSCRIPTIONAL REGULATORY PROTEIN"/>
    <property type="match status" value="1"/>
</dbReference>
<dbReference type="PROSITE" id="PS01124">
    <property type="entry name" value="HTH_ARAC_FAMILY_2"/>
    <property type="match status" value="1"/>
</dbReference>
<dbReference type="GO" id="GO:0043565">
    <property type="term" value="F:sequence-specific DNA binding"/>
    <property type="evidence" value="ECO:0007669"/>
    <property type="project" value="InterPro"/>
</dbReference>
<proteinExistence type="predicted"/>
<dbReference type="Proteomes" id="UP000316123">
    <property type="component" value="Unassembled WGS sequence"/>
</dbReference>
<accession>A0A9X9FWF0</accession>
<reference evidence="2 3" key="1">
    <citation type="submission" date="2019-06" db="EMBL/GenBank/DDBJ databases">
        <title>Pseudomonas bimorpha sp. nov. isolated from bovine raw milk and skim milk concentrate.</title>
        <authorList>
            <person name="Hofmann K."/>
            <person name="Huptas C."/>
            <person name="Doll E."/>
            <person name="Scherer S."/>
            <person name="Wenning M."/>
        </authorList>
    </citation>
    <scope>NUCLEOTIDE SEQUENCE [LARGE SCALE GENOMIC DNA]</scope>
    <source>
        <strain evidence="2 3">DSM 13124</strain>
    </source>
</reference>
<organism evidence="2 3">
    <name type="scientific">Pseudomonas marginalis</name>
    <name type="common">Pseudomonas panacis</name>
    <dbReference type="NCBI Taxonomy" id="298"/>
    <lineage>
        <taxon>Bacteria</taxon>
        <taxon>Pseudomonadati</taxon>
        <taxon>Pseudomonadota</taxon>
        <taxon>Gammaproteobacteria</taxon>
        <taxon>Pseudomonadales</taxon>
        <taxon>Pseudomonadaceae</taxon>
        <taxon>Pseudomonas</taxon>
    </lineage>
</organism>
<feature type="domain" description="HTH araC/xylS-type" evidence="1">
    <location>
        <begin position="31"/>
        <end position="88"/>
    </location>
</feature>
<dbReference type="EMBL" id="VFEQ01000014">
    <property type="protein sequence ID" value="TWR56202.1"/>
    <property type="molecule type" value="Genomic_DNA"/>
</dbReference>
<comment type="caution">
    <text evidence="2">The sequence shown here is derived from an EMBL/GenBank/DDBJ whole genome shotgun (WGS) entry which is preliminary data.</text>
</comment>
<gene>
    <name evidence="2" type="ORF">FIV41_20700</name>
</gene>
<evidence type="ECO:0000313" key="3">
    <source>
        <dbReference type="Proteomes" id="UP000316123"/>
    </source>
</evidence>
<evidence type="ECO:0000259" key="1">
    <source>
        <dbReference type="PROSITE" id="PS01124"/>
    </source>
</evidence>
<dbReference type="InterPro" id="IPR018060">
    <property type="entry name" value="HTH_AraC"/>
</dbReference>